<accession>A0A9E7FLY6</accession>
<reference evidence="1" key="1">
    <citation type="submission" date="2022-05" db="EMBL/GenBank/DDBJ databases">
        <title>The Musa troglodytarum L. genome provides insights into the mechanism of non-climacteric behaviour and enrichment of carotenoids.</title>
        <authorList>
            <person name="Wang J."/>
        </authorList>
    </citation>
    <scope>NUCLEOTIDE SEQUENCE</scope>
    <source>
        <tissue evidence="1">Leaf</tissue>
    </source>
</reference>
<dbReference type="AlphaFoldDB" id="A0A9E7FLY6"/>
<protein>
    <submittedName>
        <fullName evidence="1">Uncharacterized protein</fullName>
    </submittedName>
</protein>
<name>A0A9E7FLY6_9LILI</name>
<evidence type="ECO:0000313" key="2">
    <source>
        <dbReference type="Proteomes" id="UP001055439"/>
    </source>
</evidence>
<sequence>MKQQQQRSNLYLEISIYGVSSSPSFFQSHVLLHGHVLAGSLTARGGGRRKRIDSVAATRFLVVIAVLSGASPKEIRLLVQ</sequence>
<dbReference type="Proteomes" id="UP001055439">
    <property type="component" value="Chromosome 4"/>
</dbReference>
<evidence type="ECO:0000313" key="1">
    <source>
        <dbReference type="EMBL" id="URD97477.1"/>
    </source>
</evidence>
<dbReference type="EMBL" id="CP097506">
    <property type="protein sequence ID" value="URD97477.1"/>
    <property type="molecule type" value="Genomic_DNA"/>
</dbReference>
<organism evidence="1 2">
    <name type="scientific">Musa troglodytarum</name>
    <name type="common">fe'i banana</name>
    <dbReference type="NCBI Taxonomy" id="320322"/>
    <lineage>
        <taxon>Eukaryota</taxon>
        <taxon>Viridiplantae</taxon>
        <taxon>Streptophyta</taxon>
        <taxon>Embryophyta</taxon>
        <taxon>Tracheophyta</taxon>
        <taxon>Spermatophyta</taxon>
        <taxon>Magnoliopsida</taxon>
        <taxon>Liliopsida</taxon>
        <taxon>Zingiberales</taxon>
        <taxon>Musaceae</taxon>
        <taxon>Musa</taxon>
    </lineage>
</organism>
<gene>
    <name evidence="1" type="ORF">MUK42_36717</name>
</gene>
<proteinExistence type="predicted"/>
<keyword evidence="2" id="KW-1185">Reference proteome</keyword>